<evidence type="ECO:0000259" key="6">
    <source>
        <dbReference type="PROSITE" id="PS50887"/>
    </source>
</evidence>
<proteinExistence type="predicted"/>
<dbReference type="NCBIfam" id="TIGR00254">
    <property type="entry name" value="GGDEF"/>
    <property type="match status" value="1"/>
</dbReference>
<feature type="transmembrane region" description="Helical" evidence="2">
    <location>
        <begin position="99"/>
        <end position="119"/>
    </location>
</feature>
<reference evidence="7" key="1">
    <citation type="journal article" date="2014" name="Int. J. Syst. Evol. Microbiol.">
        <title>Complete genome sequence of Corynebacterium casei LMG S-19264T (=DSM 44701T), isolated from a smear-ripened cheese.</title>
        <authorList>
            <consortium name="US DOE Joint Genome Institute (JGI-PGF)"/>
            <person name="Walter F."/>
            <person name="Albersmeier A."/>
            <person name="Kalinowski J."/>
            <person name="Ruckert C."/>
        </authorList>
    </citation>
    <scope>NUCLEOTIDE SEQUENCE</scope>
    <source>
        <strain evidence="7">KCTC 22169</strain>
    </source>
</reference>
<feature type="domain" description="PAS" evidence="3">
    <location>
        <begin position="384"/>
        <end position="428"/>
    </location>
</feature>
<evidence type="ECO:0000256" key="1">
    <source>
        <dbReference type="ARBA" id="ARBA00001946"/>
    </source>
</evidence>
<dbReference type="InterPro" id="IPR029787">
    <property type="entry name" value="Nucleotide_cyclase"/>
</dbReference>
<dbReference type="RefSeq" id="WP_189611988.1">
    <property type="nucleotide sequence ID" value="NZ_BMXR01000011.1"/>
</dbReference>
<feature type="domain" description="PAC" evidence="4">
    <location>
        <begin position="457"/>
        <end position="509"/>
    </location>
</feature>
<protein>
    <recommendedName>
        <fullName evidence="9">PAS domain S-box-containing protein/diguanylate cyclase (GGDEF) domain-containing protein</fullName>
    </recommendedName>
</protein>
<dbReference type="SMART" id="SM00091">
    <property type="entry name" value="PAS"/>
    <property type="match status" value="1"/>
</dbReference>
<dbReference type="Proteomes" id="UP000626148">
    <property type="component" value="Unassembled WGS sequence"/>
</dbReference>
<dbReference type="EMBL" id="BMXR01000011">
    <property type="protein sequence ID" value="GGX67954.1"/>
    <property type="molecule type" value="Genomic_DNA"/>
</dbReference>
<feature type="transmembrane region" description="Helical" evidence="2">
    <location>
        <begin position="64"/>
        <end position="87"/>
    </location>
</feature>
<dbReference type="SUPFAM" id="SSF55073">
    <property type="entry name" value="Nucleotide cyclase"/>
    <property type="match status" value="1"/>
</dbReference>
<dbReference type="SUPFAM" id="SSF141868">
    <property type="entry name" value="EAL domain-like"/>
    <property type="match status" value="1"/>
</dbReference>
<feature type="transmembrane region" description="Helical" evidence="2">
    <location>
        <begin position="33"/>
        <end position="52"/>
    </location>
</feature>
<dbReference type="Pfam" id="PF08448">
    <property type="entry name" value="PAS_4"/>
    <property type="match status" value="1"/>
</dbReference>
<dbReference type="InterPro" id="IPR033425">
    <property type="entry name" value="MASE3"/>
</dbReference>
<dbReference type="NCBIfam" id="TIGR00229">
    <property type="entry name" value="sensory_box"/>
    <property type="match status" value="1"/>
</dbReference>
<dbReference type="InterPro" id="IPR000700">
    <property type="entry name" value="PAS-assoc_C"/>
</dbReference>
<evidence type="ECO:0000313" key="8">
    <source>
        <dbReference type="Proteomes" id="UP000626148"/>
    </source>
</evidence>
<dbReference type="InterPro" id="IPR000160">
    <property type="entry name" value="GGDEF_dom"/>
</dbReference>
<dbReference type="Gene3D" id="3.30.70.270">
    <property type="match status" value="1"/>
</dbReference>
<evidence type="ECO:0008006" key="9">
    <source>
        <dbReference type="Google" id="ProtNLM"/>
    </source>
</evidence>
<dbReference type="PANTHER" id="PTHR44757">
    <property type="entry name" value="DIGUANYLATE CYCLASE DGCP"/>
    <property type="match status" value="1"/>
</dbReference>
<dbReference type="GO" id="GO:0003824">
    <property type="term" value="F:catalytic activity"/>
    <property type="evidence" value="ECO:0007669"/>
    <property type="project" value="UniProtKB-ARBA"/>
</dbReference>
<dbReference type="SUPFAM" id="SSF55785">
    <property type="entry name" value="PYP-like sensor domain (PAS domain)"/>
    <property type="match status" value="2"/>
</dbReference>
<dbReference type="InterPro" id="IPR000014">
    <property type="entry name" value="PAS"/>
</dbReference>
<gene>
    <name evidence="7" type="ORF">GCM10007392_39590</name>
</gene>
<dbReference type="Pfam" id="PF00563">
    <property type="entry name" value="EAL"/>
    <property type="match status" value="1"/>
</dbReference>
<evidence type="ECO:0000313" key="7">
    <source>
        <dbReference type="EMBL" id="GGX67954.1"/>
    </source>
</evidence>
<evidence type="ECO:0000259" key="4">
    <source>
        <dbReference type="PROSITE" id="PS50113"/>
    </source>
</evidence>
<dbReference type="Pfam" id="PF00990">
    <property type="entry name" value="GGDEF"/>
    <property type="match status" value="1"/>
</dbReference>
<dbReference type="AlphaFoldDB" id="A0A918NG32"/>
<dbReference type="CDD" id="cd01948">
    <property type="entry name" value="EAL"/>
    <property type="match status" value="1"/>
</dbReference>
<organism evidence="7 8">
    <name type="scientific">Saccharospirillum salsuginis</name>
    <dbReference type="NCBI Taxonomy" id="418750"/>
    <lineage>
        <taxon>Bacteria</taxon>
        <taxon>Pseudomonadati</taxon>
        <taxon>Pseudomonadota</taxon>
        <taxon>Gammaproteobacteria</taxon>
        <taxon>Oceanospirillales</taxon>
        <taxon>Saccharospirillaceae</taxon>
        <taxon>Saccharospirillum</taxon>
    </lineage>
</organism>
<dbReference type="PROSITE" id="PS50883">
    <property type="entry name" value="EAL"/>
    <property type="match status" value="1"/>
</dbReference>
<evidence type="ECO:0000256" key="2">
    <source>
        <dbReference type="SAM" id="Phobius"/>
    </source>
</evidence>
<accession>A0A918NG32</accession>
<dbReference type="PANTHER" id="PTHR44757:SF2">
    <property type="entry name" value="BIOFILM ARCHITECTURE MAINTENANCE PROTEIN MBAA"/>
    <property type="match status" value="1"/>
</dbReference>
<dbReference type="CDD" id="cd00130">
    <property type="entry name" value="PAS"/>
    <property type="match status" value="1"/>
</dbReference>
<dbReference type="SMART" id="SM00052">
    <property type="entry name" value="EAL"/>
    <property type="match status" value="1"/>
</dbReference>
<dbReference type="InterPro" id="IPR043128">
    <property type="entry name" value="Rev_trsase/Diguanyl_cyclase"/>
</dbReference>
<dbReference type="FunFam" id="3.30.70.270:FF:000001">
    <property type="entry name" value="Diguanylate cyclase domain protein"/>
    <property type="match status" value="1"/>
</dbReference>
<sequence>MVFLVLAGLITLSPLFIDWPLPPLGLERYLPLHIIMEVMAVGVAVMIVGVNLSSDVSERSSRSVALTGVFSATALMDLFHLLSYQGMPDFVTPNHPEKAIVFWLVARWLVALVLLYLVWPKRATKGSSMPLRHGHAMAIGIVFALLTTLVILLEPLWLPRTFLPDTGLTPFKIWAERGIVLVNIIALIALSASHPNLSDYRVGSLAMAIATMGFSELYFTLYTNVSDVYNLVGHLFKIVSYAFLYHALVFQAFIRPKEKMRRSESELKATLGAIPDLVVDMDWNGVFHAAHFSDRDMLFDPRLTFIGKRLEDVLPPEAVKAGHDAMREALSNEGVSGAHEYPLFQNGQNRWYEARASVKHPIDPVLPRFIFLIRDITEAKWTLADQQLSAVAFHTREAIMITDVNRRIVRVNQAFTDITGYREEEVLGHKPSVLSSGKHGADFYQRMYDQLDASGVWTGEIWNRRKNGELFVEQAVINTVCDASGAVNYCIASFSDITAYKEAQEQIFQLAFHDPLTHLANRRLMTDRIQEAQAESERSGHYCALLFIDLDNFKKINDSLGHSQGDNLLVKLAERMRQVCRASDSLSRPGGDEFIVLVRQLSEDRGVAAESVEHFAQKLLRSIREPIDLNNRAYSVSASIGIALFRGQNDSIDTLLASADLAMYKSKEFGRDQLCFFDARMQQSFLEKSRRERELKQALVDDQFELHLQSKHTADGGLFGFEALLRWQHPTEGRLSPDRFMELAESSGLIVEIGDWVLRQACRYSLTLGEAEQGDRSALSINISERQMAQENFVERVLTIIEETGADPGRLIFEITETLLHHDLERTRQQMLALNQAGIRFALDDFGTGYSSLAYLQSLPLRILKIDRSFVSAMMTHPASLSIVKAIVSMAKAMNLTLIAEGVETQAQIDILRDLGCHYFQGFYFSRPKPWPDIIASLAPVTE</sequence>
<keyword evidence="8" id="KW-1185">Reference proteome</keyword>
<name>A0A918NG32_9GAMM</name>
<feature type="transmembrane region" description="Helical" evidence="2">
    <location>
        <begin position="131"/>
        <end position="153"/>
    </location>
</feature>
<dbReference type="PROSITE" id="PS50113">
    <property type="entry name" value="PAC"/>
    <property type="match status" value="1"/>
</dbReference>
<comment type="cofactor">
    <cofactor evidence="1">
        <name>Mg(2+)</name>
        <dbReference type="ChEBI" id="CHEBI:18420"/>
    </cofactor>
</comment>
<dbReference type="SMART" id="SM00267">
    <property type="entry name" value="GGDEF"/>
    <property type="match status" value="1"/>
</dbReference>
<dbReference type="SMART" id="SM00086">
    <property type="entry name" value="PAC"/>
    <property type="match status" value="1"/>
</dbReference>
<feature type="domain" description="EAL" evidence="5">
    <location>
        <begin position="688"/>
        <end position="942"/>
    </location>
</feature>
<dbReference type="Gene3D" id="3.30.450.20">
    <property type="entry name" value="PAS domain"/>
    <property type="match status" value="2"/>
</dbReference>
<comment type="caution">
    <text evidence="7">The sequence shown here is derived from an EMBL/GenBank/DDBJ whole genome shotgun (WGS) entry which is preliminary data.</text>
</comment>
<dbReference type="PROSITE" id="PS50112">
    <property type="entry name" value="PAS"/>
    <property type="match status" value="1"/>
</dbReference>
<dbReference type="InterPro" id="IPR001633">
    <property type="entry name" value="EAL_dom"/>
</dbReference>
<dbReference type="InterPro" id="IPR052155">
    <property type="entry name" value="Biofilm_reg_signaling"/>
</dbReference>
<evidence type="ECO:0000259" key="5">
    <source>
        <dbReference type="PROSITE" id="PS50883"/>
    </source>
</evidence>
<dbReference type="CDD" id="cd01949">
    <property type="entry name" value="GGDEF"/>
    <property type="match status" value="1"/>
</dbReference>
<dbReference type="InterPro" id="IPR035919">
    <property type="entry name" value="EAL_sf"/>
</dbReference>
<dbReference type="PROSITE" id="PS50887">
    <property type="entry name" value="GGDEF"/>
    <property type="match status" value="1"/>
</dbReference>
<dbReference type="Gene3D" id="3.20.20.450">
    <property type="entry name" value="EAL domain"/>
    <property type="match status" value="1"/>
</dbReference>
<dbReference type="InterPro" id="IPR001610">
    <property type="entry name" value="PAC"/>
</dbReference>
<dbReference type="Pfam" id="PF13426">
    <property type="entry name" value="PAS_9"/>
    <property type="match status" value="1"/>
</dbReference>
<feature type="transmembrane region" description="Helical" evidence="2">
    <location>
        <begin position="173"/>
        <end position="190"/>
    </location>
</feature>
<dbReference type="InterPro" id="IPR013656">
    <property type="entry name" value="PAS_4"/>
</dbReference>
<dbReference type="Pfam" id="PF17159">
    <property type="entry name" value="MASE3"/>
    <property type="match status" value="1"/>
</dbReference>
<keyword evidence="2" id="KW-0812">Transmembrane</keyword>
<evidence type="ECO:0000259" key="3">
    <source>
        <dbReference type="PROSITE" id="PS50112"/>
    </source>
</evidence>
<dbReference type="InterPro" id="IPR035965">
    <property type="entry name" value="PAS-like_dom_sf"/>
</dbReference>
<keyword evidence="2" id="KW-0472">Membrane</keyword>
<feature type="domain" description="GGDEF" evidence="6">
    <location>
        <begin position="541"/>
        <end position="679"/>
    </location>
</feature>
<feature type="transmembrane region" description="Helical" evidence="2">
    <location>
        <begin position="234"/>
        <end position="254"/>
    </location>
</feature>
<keyword evidence="2" id="KW-1133">Transmembrane helix</keyword>
<reference evidence="7" key="2">
    <citation type="submission" date="2020-09" db="EMBL/GenBank/DDBJ databases">
        <authorList>
            <person name="Sun Q."/>
            <person name="Kim S."/>
        </authorList>
    </citation>
    <scope>NUCLEOTIDE SEQUENCE</scope>
    <source>
        <strain evidence="7">KCTC 22169</strain>
    </source>
</reference>